<keyword evidence="6" id="KW-1185">Reference proteome</keyword>
<name>W9YPT4_9EURO</name>
<dbReference type="PANTHER" id="PTHR31571">
    <property type="entry name" value="ALTERED INHERITANCE OF MITOCHONDRIA PROTEIN 6"/>
    <property type="match status" value="1"/>
</dbReference>
<dbReference type="SUPFAM" id="SSF51695">
    <property type="entry name" value="PLC-like phosphodiesterases"/>
    <property type="match status" value="1"/>
</dbReference>
<sequence>MPRLLSSAIQYLRNNVDRAAPHGHESVPFLTQERIYVKSPDVENGAYNDLCAVKADFDTAKSPIASNPDTVPDTSFDRIATAILPTWRWTQSLPSWTSLDRRGRIVLYTEHIRDSSSYESRRTVPLKKVLRLLALSLMLLGLLEFIALSCGLLLSFFPDEVDDVLGSWTASESVSDNLTHWPTDFSADVHPVACHSHNDYWRKEPLFSALHAGCTGVEADVWLVGEELYVGHSMAALAPERTLRSLYIDPLMKILDHQNPVTSFHPSIDTPPNGVFDTKPAETLVLLIDFKNEGHAIWPYVSAEIEPLRERGYLTYFNGSDVVDGPITVVVTGNAPFHAVVASPHYRDMFFDAPLALMEKLSDMVPPGAHPPASSQDTSLQGTRSVPTKRHCEDQGQGLSGSAPLNPAIYSRANSYYASVSFQDSIGWPWRGRLSNGQIDRMRKQIAGAHSRGLKVRYWGVPSWPRGMRDYLWRTLVQEGVDYLNVDDLKSATQGTWGWGEKKSWFHGPWRSRFIETGE</sequence>
<dbReference type="HOGENOM" id="CLU_031561_2_0_1"/>
<evidence type="ECO:0000256" key="3">
    <source>
        <dbReference type="SAM" id="MobiDB-lite"/>
    </source>
</evidence>
<dbReference type="AlphaFoldDB" id="W9YPT4"/>
<feature type="compositionally biased region" description="Polar residues" evidence="3">
    <location>
        <begin position="373"/>
        <end position="386"/>
    </location>
</feature>
<dbReference type="RefSeq" id="XP_007722057.1">
    <property type="nucleotide sequence ID" value="XM_007723867.1"/>
</dbReference>
<evidence type="ECO:0000256" key="1">
    <source>
        <dbReference type="ARBA" id="ARBA00008858"/>
    </source>
</evidence>
<keyword evidence="4" id="KW-0812">Transmembrane</keyword>
<dbReference type="OrthoDB" id="4153866at2759"/>
<reference evidence="5 6" key="1">
    <citation type="submission" date="2013-03" db="EMBL/GenBank/DDBJ databases">
        <title>The Genome Sequence of Capronia coronata CBS 617.96.</title>
        <authorList>
            <consortium name="The Broad Institute Genomics Platform"/>
            <person name="Cuomo C."/>
            <person name="de Hoog S."/>
            <person name="Gorbushina A."/>
            <person name="Walker B."/>
            <person name="Young S.K."/>
            <person name="Zeng Q."/>
            <person name="Gargeya S."/>
            <person name="Fitzgerald M."/>
            <person name="Haas B."/>
            <person name="Abouelleil A."/>
            <person name="Allen A.W."/>
            <person name="Alvarado L."/>
            <person name="Arachchi H.M."/>
            <person name="Berlin A.M."/>
            <person name="Chapman S.B."/>
            <person name="Gainer-Dewar J."/>
            <person name="Goldberg J."/>
            <person name="Griggs A."/>
            <person name="Gujja S."/>
            <person name="Hansen M."/>
            <person name="Howarth C."/>
            <person name="Imamovic A."/>
            <person name="Ireland A."/>
            <person name="Larimer J."/>
            <person name="McCowan C."/>
            <person name="Murphy C."/>
            <person name="Pearson M."/>
            <person name="Poon T.W."/>
            <person name="Priest M."/>
            <person name="Roberts A."/>
            <person name="Saif S."/>
            <person name="Shea T."/>
            <person name="Sisk P."/>
            <person name="Sykes S."/>
            <person name="Wortman J."/>
            <person name="Nusbaum C."/>
            <person name="Birren B."/>
        </authorList>
    </citation>
    <scope>NUCLEOTIDE SEQUENCE [LARGE SCALE GENOMIC DNA]</scope>
    <source>
        <strain evidence="5 6">CBS 617.96</strain>
    </source>
</reference>
<dbReference type="GO" id="GO:0008081">
    <property type="term" value="F:phosphoric diester hydrolase activity"/>
    <property type="evidence" value="ECO:0007669"/>
    <property type="project" value="InterPro"/>
</dbReference>
<evidence type="ECO:0000256" key="2">
    <source>
        <dbReference type="ARBA" id="ARBA00014286"/>
    </source>
</evidence>
<proteinExistence type="inferred from homology"/>
<dbReference type="GO" id="GO:0006629">
    <property type="term" value="P:lipid metabolic process"/>
    <property type="evidence" value="ECO:0007669"/>
    <property type="project" value="InterPro"/>
</dbReference>
<feature type="transmembrane region" description="Helical" evidence="4">
    <location>
        <begin position="129"/>
        <end position="157"/>
    </location>
</feature>
<dbReference type="InterPro" id="IPR051236">
    <property type="entry name" value="HAT_RTT109-like"/>
</dbReference>
<organism evidence="5 6">
    <name type="scientific">Capronia coronata CBS 617.96</name>
    <dbReference type="NCBI Taxonomy" id="1182541"/>
    <lineage>
        <taxon>Eukaryota</taxon>
        <taxon>Fungi</taxon>
        <taxon>Dikarya</taxon>
        <taxon>Ascomycota</taxon>
        <taxon>Pezizomycotina</taxon>
        <taxon>Eurotiomycetes</taxon>
        <taxon>Chaetothyriomycetidae</taxon>
        <taxon>Chaetothyriales</taxon>
        <taxon>Herpotrichiellaceae</taxon>
        <taxon>Capronia</taxon>
    </lineage>
</organism>
<evidence type="ECO:0000313" key="6">
    <source>
        <dbReference type="Proteomes" id="UP000019484"/>
    </source>
</evidence>
<keyword evidence="4" id="KW-0472">Membrane</keyword>
<dbReference type="PANTHER" id="PTHR31571:SF1">
    <property type="entry name" value="ALTERED INHERITANCE OF MITOCHONDRIA PROTEIN 6"/>
    <property type="match status" value="1"/>
</dbReference>
<dbReference type="Proteomes" id="UP000019484">
    <property type="component" value="Unassembled WGS sequence"/>
</dbReference>
<comment type="caution">
    <text evidence="5">The sequence shown here is derived from an EMBL/GenBank/DDBJ whole genome shotgun (WGS) entry which is preliminary data.</text>
</comment>
<dbReference type="STRING" id="1182541.W9YPT4"/>
<gene>
    <name evidence="5" type="ORF">A1O1_02959</name>
</gene>
<evidence type="ECO:0000313" key="5">
    <source>
        <dbReference type="EMBL" id="EXJ94563.1"/>
    </source>
</evidence>
<dbReference type="EMBL" id="AMWN01000002">
    <property type="protein sequence ID" value="EXJ94563.1"/>
    <property type="molecule type" value="Genomic_DNA"/>
</dbReference>
<keyword evidence="4" id="KW-1133">Transmembrane helix</keyword>
<accession>W9YPT4</accession>
<comment type="similarity">
    <text evidence="1">Belongs to the AIM6 family.</text>
</comment>
<protein>
    <recommendedName>
        <fullName evidence="2">Altered inheritance of mitochondria protein 6</fullName>
    </recommendedName>
</protein>
<dbReference type="eggNOG" id="ENOG502QVA8">
    <property type="taxonomic scope" value="Eukaryota"/>
</dbReference>
<feature type="region of interest" description="Disordered" evidence="3">
    <location>
        <begin position="364"/>
        <end position="404"/>
    </location>
</feature>
<dbReference type="InterPro" id="IPR017946">
    <property type="entry name" value="PLC-like_Pdiesterase_TIM-brl"/>
</dbReference>
<evidence type="ECO:0000256" key="4">
    <source>
        <dbReference type="SAM" id="Phobius"/>
    </source>
</evidence>
<dbReference type="GeneID" id="19157856"/>